<organism evidence="1 2">
    <name type="scientific">Vibrio sinaloensis DSM 21326</name>
    <dbReference type="NCBI Taxonomy" id="945550"/>
    <lineage>
        <taxon>Bacteria</taxon>
        <taxon>Pseudomonadati</taxon>
        <taxon>Pseudomonadota</taxon>
        <taxon>Gammaproteobacteria</taxon>
        <taxon>Vibrionales</taxon>
        <taxon>Vibrionaceae</taxon>
        <taxon>Vibrio</taxon>
        <taxon>Vibrio oreintalis group</taxon>
    </lineage>
</organism>
<dbReference type="InterPro" id="IPR019647">
    <property type="entry name" value="PhoP_reg_network_YrbL"/>
</dbReference>
<dbReference type="AlphaFoldDB" id="E8M541"/>
<name>E8M541_PHOS4</name>
<reference evidence="1 2" key="1">
    <citation type="journal article" date="2012" name="Int. J. Syst. Evol. Microbiol.">
        <title>Vibrio caribbeanicus sp. nov., isolated from the marine sponge Scleritoderma cyanea.</title>
        <authorList>
            <person name="Hoffmann M."/>
            <person name="Monday S.R."/>
            <person name="Allard M.W."/>
            <person name="Strain E.A."/>
            <person name="Whittaker P."/>
            <person name="Naum M."/>
            <person name="McCarthy P.J."/>
            <person name="Lopez J.V."/>
            <person name="Fischer M."/>
            <person name="Brown E.W."/>
        </authorList>
    </citation>
    <scope>NUCLEOTIDE SEQUENCE [LARGE SCALE GENOMIC DNA]</scope>
    <source>
        <strain evidence="2">DSMZ 21326</strain>
    </source>
</reference>
<dbReference type="RefSeq" id="WP_008075718.1">
    <property type="nucleotide sequence ID" value="NZ_AEVT01000053.1"/>
</dbReference>
<evidence type="ECO:0000313" key="2">
    <source>
        <dbReference type="Proteomes" id="UP000006228"/>
    </source>
</evidence>
<evidence type="ECO:0008006" key="3">
    <source>
        <dbReference type="Google" id="ProtNLM"/>
    </source>
</evidence>
<sequence length="188" mass="21887">MLILDDKLLLGQGNERECYVHPDDQALCIKVYKPDMIVRSQNSIEYFYLKYLELKKVPFTHIPKCYRWIDTNKGKGLLIERILDGDGTPSLSMIEAIQKELVTKEVAKQLLVQLGDYLIKHRICISDINVDQVLLKNVNNQWVPMIIDGIGSRYFYTPKLPLIMLFPSFALRKTKTNWPLLIEKMMNV</sequence>
<dbReference type="SUPFAM" id="SSF56112">
    <property type="entry name" value="Protein kinase-like (PK-like)"/>
    <property type="match status" value="1"/>
</dbReference>
<dbReference type="GeneID" id="95568726"/>
<protein>
    <recommendedName>
        <fullName evidence="3">PhoP regulatory network protein YrbL</fullName>
    </recommendedName>
</protein>
<gene>
    <name evidence="1" type="ORF">VISI1226_16673</name>
</gene>
<accession>E8M541</accession>
<dbReference type="EMBL" id="AEVT01000053">
    <property type="protein sequence ID" value="EGA70892.1"/>
    <property type="molecule type" value="Genomic_DNA"/>
</dbReference>
<proteinExistence type="predicted"/>
<comment type="caution">
    <text evidence="1">The sequence shown here is derived from an EMBL/GenBank/DDBJ whole genome shotgun (WGS) entry which is preliminary data.</text>
</comment>
<dbReference type="eggNOG" id="COG0515">
    <property type="taxonomic scope" value="Bacteria"/>
</dbReference>
<dbReference type="InterPro" id="IPR011009">
    <property type="entry name" value="Kinase-like_dom_sf"/>
</dbReference>
<dbReference type="Proteomes" id="UP000006228">
    <property type="component" value="Unassembled WGS sequence"/>
</dbReference>
<dbReference type="Pfam" id="PF10707">
    <property type="entry name" value="YrbL-PhoP_reg"/>
    <property type="match status" value="1"/>
</dbReference>
<evidence type="ECO:0000313" key="1">
    <source>
        <dbReference type="EMBL" id="EGA70892.1"/>
    </source>
</evidence>
<dbReference type="OrthoDB" id="595236at2"/>